<dbReference type="OrthoDB" id="5294024at2759"/>
<dbReference type="GO" id="GO:0016829">
    <property type="term" value="F:lyase activity"/>
    <property type="evidence" value="ECO:0007669"/>
    <property type="project" value="InterPro"/>
</dbReference>
<evidence type="ECO:0000256" key="4">
    <source>
        <dbReference type="ARBA" id="ARBA00022989"/>
    </source>
</evidence>
<evidence type="ECO:0000256" key="6">
    <source>
        <dbReference type="SAM" id="Phobius"/>
    </source>
</evidence>
<feature type="transmembrane region" description="Helical" evidence="6">
    <location>
        <begin position="50"/>
        <end position="69"/>
    </location>
</feature>
<dbReference type="GO" id="GO:0016020">
    <property type="term" value="C:membrane"/>
    <property type="evidence" value="ECO:0007669"/>
    <property type="project" value="UniProtKB-SubCell"/>
</dbReference>
<evidence type="ECO:0008006" key="9">
    <source>
        <dbReference type="Google" id="ProtNLM"/>
    </source>
</evidence>
<evidence type="ECO:0000313" key="8">
    <source>
        <dbReference type="Proteomes" id="UP000799750"/>
    </source>
</evidence>
<dbReference type="Pfam" id="PF25129">
    <property type="entry name" value="Pyr4-TMTC"/>
    <property type="match status" value="1"/>
</dbReference>
<protein>
    <recommendedName>
        <fullName evidence="9">Integral membrane protein</fullName>
    </recommendedName>
</protein>
<feature type="transmembrane region" description="Helical" evidence="6">
    <location>
        <begin position="218"/>
        <end position="241"/>
    </location>
</feature>
<keyword evidence="3 6" id="KW-0812">Transmembrane</keyword>
<keyword evidence="5 6" id="KW-0472">Membrane</keyword>
<dbReference type="Proteomes" id="UP000799750">
    <property type="component" value="Unassembled WGS sequence"/>
</dbReference>
<evidence type="ECO:0000313" key="7">
    <source>
        <dbReference type="EMBL" id="KAF2488364.1"/>
    </source>
</evidence>
<evidence type="ECO:0000256" key="1">
    <source>
        <dbReference type="ARBA" id="ARBA00004141"/>
    </source>
</evidence>
<gene>
    <name evidence="7" type="ORF">BU16DRAFT_553852</name>
</gene>
<proteinExistence type="inferred from homology"/>
<dbReference type="EMBL" id="MU004203">
    <property type="protein sequence ID" value="KAF2488364.1"/>
    <property type="molecule type" value="Genomic_DNA"/>
</dbReference>
<feature type="transmembrane region" description="Helical" evidence="6">
    <location>
        <begin position="190"/>
        <end position="212"/>
    </location>
</feature>
<organism evidence="7 8">
    <name type="scientific">Lophium mytilinum</name>
    <dbReference type="NCBI Taxonomy" id="390894"/>
    <lineage>
        <taxon>Eukaryota</taxon>
        <taxon>Fungi</taxon>
        <taxon>Dikarya</taxon>
        <taxon>Ascomycota</taxon>
        <taxon>Pezizomycotina</taxon>
        <taxon>Dothideomycetes</taxon>
        <taxon>Pleosporomycetidae</taxon>
        <taxon>Mytilinidiales</taxon>
        <taxon>Mytilinidiaceae</taxon>
        <taxon>Lophium</taxon>
    </lineage>
</organism>
<dbReference type="InterPro" id="IPR039020">
    <property type="entry name" value="PaxB-like"/>
</dbReference>
<evidence type="ECO:0000256" key="5">
    <source>
        <dbReference type="ARBA" id="ARBA00023136"/>
    </source>
</evidence>
<name>A0A6A6Q8N1_9PEZI</name>
<evidence type="ECO:0000256" key="2">
    <source>
        <dbReference type="ARBA" id="ARBA00006757"/>
    </source>
</evidence>
<feature type="transmembrane region" description="Helical" evidence="6">
    <location>
        <begin position="156"/>
        <end position="178"/>
    </location>
</feature>
<dbReference type="PANTHER" id="PTHR42038">
    <property type="match status" value="1"/>
</dbReference>
<accession>A0A6A6Q8N1</accession>
<feature type="transmembrane region" description="Helical" evidence="6">
    <location>
        <begin position="113"/>
        <end position="133"/>
    </location>
</feature>
<keyword evidence="8" id="KW-1185">Reference proteome</keyword>
<comment type="subcellular location">
    <subcellularLocation>
        <location evidence="1">Membrane</location>
        <topology evidence="1">Multi-pass membrane protein</topology>
    </subcellularLocation>
</comment>
<feature type="transmembrane region" description="Helical" evidence="6">
    <location>
        <begin position="75"/>
        <end position="93"/>
    </location>
</feature>
<reference evidence="7" key="1">
    <citation type="journal article" date="2020" name="Stud. Mycol.">
        <title>101 Dothideomycetes genomes: a test case for predicting lifestyles and emergence of pathogens.</title>
        <authorList>
            <person name="Haridas S."/>
            <person name="Albert R."/>
            <person name="Binder M."/>
            <person name="Bloem J."/>
            <person name="Labutti K."/>
            <person name="Salamov A."/>
            <person name="Andreopoulos B."/>
            <person name="Baker S."/>
            <person name="Barry K."/>
            <person name="Bills G."/>
            <person name="Bluhm B."/>
            <person name="Cannon C."/>
            <person name="Castanera R."/>
            <person name="Culley D."/>
            <person name="Daum C."/>
            <person name="Ezra D."/>
            <person name="Gonzalez J."/>
            <person name="Henrissat B."/>
            <person name="Kuo A."/>
            <person name="Liang C."/>
            <person name="Lipzen A."/>
            <person name="Lutzoni F."/>
            <person name="Magnuson J."/>
            <person name="Mondo S."/>
            <person name="Nolan M."/>
            <person name="Ohm R."/>
            <person name="Pangilinan J."/>
            <person name="Park H.-J."/>
            <person name="Ramirez L."/>
            <person name="Alfaro M."/>
            <person name="Sun H."/>
            <person name="Tritt A."/>
            <person name="Yoshinaga Y."/>
            <person name="Zwiers L.-H."/>
            <person name="Turgeon B."/>
            <person name="Goodwin S."/>
            <person name="Spatafora J."/>
            <person name="Crous P."/>
            <person name="Grigoriev I."/>
        </authorList>
    </citation>
    <scope>NUCLEOTIDE SEQUENCE</scope>
    <source>
        <strain evidence="7">CBS 269.34</strain>
    </source>
</reference>
<dbReference type="AlphaFoldDB" id="A0A6A6Q8N1"/>
<sequence>MGSQDHPPPHISPYLIPAHDLLLQIGGFCWTLCYILSIRAASRNKTYSMPLFALANNLAWEAVYGLFIAEERLERLVFTIWLVLDIPLVYAVLVYGRKEWAHSPLVARNLGKVFAAMMVLAAWGHYAFAAWWVQERVGGGRAKRYSGDLEADMTELAYWSVGANQVYGSVAALVQLGVRGHSGGVGWGIWASRTIGSIVGAEAVWVSGWYFWPEGFPYVFSPFGVFIWVTALACDLAYPVLLWQIRKTERILPDGSKASGEMRELNNKKRR</sequence>
<comment type="similarity">
    <text evidence="2">Belongs to the paxB family.</text>
</comment>
<feature type="transmembrane region" description="Helical" evidence="6">
    <location>
        <begin position="21"/>
        <end position="38"/>
    </location>
</feature>
<evidence type="ECO:0000256" key="3">
    <source>
        <dbReference type="ARBA" id="ARBA00022692"/>
    </source>
</evidence>
<keyword evidence="4 6" id="KW-1133">Transmembrane helix</keyword>
<dbReference type="PANTHER" id="PTHR42038:SF2">
    <property type="entry name" value="TERPENE CYCLASE AUSL"/>
    <property type="match status" value="1"/>
</dbReference>